<proteinExistence type="inferred from homology"/>
<evidence type="ECO:0000256" key="7">
    <source>
        <dbReference type="ARBA" id="ARBA00023004"/>
    </source>
</evidence>
<comment type="catalytic activity">
    <reaction evidence="11">
        <text>(2R)-2,3-dihydroxy-3-methylbutanoate = 3-methyl-2-oxobutanoate + H2O</text>
        <dbReference type="Rhea" id="RHEA:24809"/>
        <dbReference type="ChEBI" id="CHEBI:11851"/>
        <dbReference type="ChEBI" id="CHEBI:15377"/>
        <dbReference type="ChEBI" id="CHEBI:49072"/>
        <dbReference type="EC" id="4.2.1.9"/>
    </reaction>
    <physiologicalReaction direction="left-to-right" evidence="11">
        <dbReference type="Rhea" id="RHEA:24810"/>
    </physiologicalReaction>
</comment>
<evidence type="ECO:0000259" key="19">
    <source>
        <dbReference type="Pfam" id="PF24877"/>
    </source>
</evidence>
<dbReference type="GO" id="GO:0004160">
    <property type="term" value="F:dihydroxy-acid dehydratase activity"/>
    <property type="evidence" value="ECO:0007669"/>
    <property type="project" value="UniProtKB-EC"/>
</dbReference>
<organism evidence="20 21">
    <name type="scientific">Dioszegia hungarica</name>
    <dbReference type="NCBI Taxonomy" id="4972"/>
    <lineage>
        <taxon>Eukaryota</taxon>
        <taxon>Fungi</taxon>
        <taxon>Dikarya</taxon>
        <taxon>Basidiomycota</taxon>
        <taxon>Agaricomycotina</taxon>
        <taxon>Tremellomycetes</taxon>
        <taxon>Tremellales</taxon>
        <taxon>Bulleribasidiaceae</taxon>
        <taxon>Dioszegia</taxon>
    </lineage>
</organism>
<dbReference type="InterPro" id="IPR000581">
    <property type="entry name" value="ILV_EDD_N"/>
</dbReference>
<accession>A0AA38H0S4</accession>
<evidence type="ECO:0000256" key="8">
    <source>
        <dbReference type="ARBA" id="ARBA00023014"/>
    </source>
</evidence>
<dbReference type="GO" id="GO:0051537">
    <property type="term" value="F:2 iron, 2 sulfur cluster binding"/>
    <property type="evidence" value="ECO:0007669"/>
    <property type="project" value="UniProtKB-KW"/>
</dbReference>
<dbReference type="Gene3D" id="3.50.30.80">
    <property type="entry name" value="IlvD/EDD C-terminal domain-like"/>
    <property type="match status" value="1"/>
</dbReference>
<dbReference type="PANTHER" id="PTHR21000">
    <property type="entry name" value="DIHYDROXY-ACID DEHYDRATASE DAD"/>
    <property type="match status" value="1"/>
</dbReference>
<evidence type="ECO:0000256" key="16">
    <source>
        <dbReference type="ARBA" id="ARBA00052865"/>
    </source>
</evidence>
<feature type="region of interest" description="Disordered" evidence="17">
    <location>
        <begin position="1"/>
        <end position="40"/>
    </location>
</feature>
<evidence type="ECO:0000256" key="13">
    <source>
        <dbReference type="ARBA" id="ARBA00029437"/>
    </source>
</evidence>
<comment type="cofactor">
    <cofactor evidence="1">
        <name>Mg(2+)</name>
        <dbReference type="ChEBI" id="CHEBI:18420"/>
    </cofactor>
</comment>
<comment type="similarity">
    <text evidence="2">Belongs to the IlvD/Edd family.</text>
</comment>
<evidence type="ECO:0000256" key="10">
    <source>
        <dbReference type="ARBA" id="ARBA00023304"/>
    </source>
</evidence>
<evidence type="ECO:0000256" key="12">
    <source>
        <dbReference type="ARBA" id="ARBA00029436"/>
    </source>
</evidence>
<comment type="catalytic activity">
    <reaction evidence="16">
        <text>(2R,3R)-2,3-dihydroxy-3-methylpentanoate = (S)-3-methyl-2-oxopentanoate + H2O</text>
        <dbReference type="Rhea" id="RHEA:27694"/>
        <dbReference type="ChEBI" id="CHEBI:15377"/>
        <dbReference type="ChEBI" id="CHEBI:35146"/>
        <dbReference type="ChEBI" id="CHEBI:49258"/>
        <dbReference type="EC" id="4.2.1.9"/>
    </reaction>
    <physiologicalReaction direction="left-to-right" evidence="16">
        <dbReference type="Rhea" id="RHEA:27695"/>
    </physiologicalReaction>
</comment>
<evidence type="ECO:0000259" key="18">
    <source>
        <dbReference type="Pfam" id="PF00920"/>
    </source>
</evidence>
<dbReference type="NCBIfam" id="TIGR00110">
    <property type="entry name" value="ilvD"/>
    <property type="match status" value="1"/>
</dbReference>
<dbReference type="InterPro" id="IPR056740">
    <property type="entry name" value="ILV_EDD_C"/>
</dbReference>
<dbReference type="Pfam" id="PF00920">
    <property type="entry name" value="ILVD_EDD_N"/>
    <property type="match status" value="1"/>
</dbReference>
<dbReference type="InterPro" id="IPR020558">
    <property type="entry name" value="DiOHA_6PGluconate_deHydtase_CS"/>
</dbReference>
<keyword evidence="7" id="KW-0408">Iron</keyword>
<dbReference type="EC" id="4.2.1.9" evidence="14"/>
<feature type="domain" description="Dihydroxy-acid/6-phosphogluconate dehydratase C-terminal" evidence="19">
    <location>
        <begin position="387"/>
        <end position="578"/>
    </location>
</feature>
<evidence type="ECO:0000256" key="11">
    <source>
        <dbReference type="ARBA" id="ARBA00029304"/>
    </source>
</evidence>
<dbReference type="AlphaFoldDB" id="A0AA38H0S4"/>
<dbReference type="GO" id="GO:0009082">
    <property type="term" value="P:branched-chain amino acid biosynthetic process"/>
    <property type="evidence" value="ECO:0007669"/>
    <property type="project" value="UniProtKB-KW"/>
</dbReference>
<dbReference type="InterPro" id="IPR042096">
    <property type="entry name" value="Dihydro-acid_dehy_C"/>
</dbReference>
<evidence type="ECO:0000256" key="9">
    <source>
        <dbReference type="ARBA" id="ARBA00023239"/>
    </source>
</evidence>
<comment type="cofactor">
    <cofactor evidence="15">
        <name>[2Fe-2S] cluster</name>
        <dbReference type="ChEBI" id="CHEBI:190135"/>
    </cofactor>
</comment>
<evidence type="ECO:0000256" key="1">
    <source>
        <dbReference type="ARBA" id="ARBA00001946"/>
    </source>
</evidence>
<reference evidence="20" key="1">
    <citation type="journal article" date="2022" name="G3 (Bethesda)">
        <title>High quality genome of the basidiomycete yeast Dioszegia hungarica PDD-24b-2 isolated from cloud water.</title>
        <authorList>
            <person name="Jarrige D."/>
            <person name="Haridas S."/>
            <person name="Bleykasten-Grosshans C."/>
            <person name="Joly M."/>
            <person name="Nadalig T."/>
            <person name="Sancelme M."/>
            <person name="Vuilleumier S."/>
            <person name="Grigoriev I.V."/>
            <person name="Amato P."/>
            <person name="Bringel F."/>
        </authorList>
    </citation>
    <scope>NUCLEOTIDE SEQUENCE</scope>
    <source>
        <strain evidence="20">PDD-24b-2</strain>
    </source>
</reference>
<keyword evidence="9" id="KW-0456">Lyase</keyword>
<feature type="compositionally biased region" description="Polar residues" evidence="17">
    <location>
        <begin position="31"/>
        <end position="40"/>
    </location>
</feature>
<evidence type="ECO:0000256" key="15">
    <source>
        <dbReference type="ARBA" id="ARBA00034078"/>
    </source>
</evidence>
<feature type="domain" description="Dihydroxy-acid/6-phosphogluconate dehydratase N-terminal" evidence="18">
    <location>
        <begin position="59"/>
        <end position="371"/>
    </location>
</feature>
<dbReference type="Proteomes" id="UP001164286">
    <property type="component" value="Unassembled WGS sequence"/>
</dbReference>
<dbReference type="Pfam" id="PF24877">
    <property type="entry name" value="ILV_EDD_C"/>
    <property type="match status" value="1"/>
</dbReference>
<keyword evidence="4" id="KW-0001">2Fe-2S</keyword>
<dbReference type="SUPFAM" id="SSF52016">
    <property type="entry name" value="LeuD/IlvD-like"/>
    <property type="match status" value="1"/>
</dbReference>
<dbReference type="PROSITE" id="PS00886">
    <property type="entry name" value="ILVD_EDD_1"/>
    <property type="match status" value="1"/>
</dbReference>
<comment type="pathway">
    <text evidence="12">Amino-acid biosynthesis; L-valine biosynthesis; L-valine from pyruvate: step 3/4.</text>
</comment>
<evidence type="ECO:0000256" key="14">
    <source>
        <dbReference type="ARBA" id="ARBA00029490"/>
    </source>
</evidence>
<keyword evidence="8" id="KW-0411">Iron-sulfur</keyword>
<evidence type="ECO:0000256" key="3">
    <source>
        <dbReference type="ARBA" id="ARBA00022605"/>
    </source>
</evidence>
<dbReference type="EMBL" id="JAKWFO010000014">
    <property type="protein sequence ID" value="KAI9632288.1"/>
    <property type="molecule type" value="Genomic_DNA"/>
</dbReference>
<evidence type="ECO:0000313" key="20">
    <source>
        <dbReference type="EMBL" id="KAI9632288.1"/>
    </source>
</evidence>
<dbReference type="InterPro" id="IPR037237">
    <property type="entry name" value="IlvD/EDD_N"/>
</dbReference>
<dbReference type="SUPFAM" id="SSF143975">
    <property type="entry name" value="IlvD/EDD N-terminal domain-like"/>
    <property type="match status" value="1"/>
</dbReference>
<keyword evidence="3" id="KW-0028">Amino-acid biosynthesis</keyword>
<dbReference type="GO" id="GO:0008652">
    <property type="term" value="P:amino acid biosynthetic process"/>
    <property type="evidence" value="ECO:0007669"/>
    <property type="project" value="UniProtKB-KW"/>
</dbReference>
<protein>
    <recommendedName>
        <fullName evidence="14">dihydroxy-acid dehydratase</fullName>
        <ecNumber evidence="14">4.2.1.9</ecNumber>
    </recommendedName>
</protein>
<dbReference type="NCBIfam" id="NF002068">
    <property type="entry name" value="PRK00911.1"/>
    <property type="match status" value="1"/>
</dbReference>
<evidence type="ECO:0000256" key="4">
    <source>
        <dbReference type="ARBA" id="ARBA00022714"/>
    </source>
</evidence>
<evidence type="ECO:0000256" key="6">
    <source>
        <dbReference type="ARBA" id="ARBA00022842"/>
    </source>
</evidence>
<keyword evidence="21" id="KW-1185">Reference proteome</keyword>
<name>A0AA38H0S4_9TREE</name>
<dbReference type="InterPro" id="IPR004404">
    <property type="entry name" value="DihydroxyA_deHydtase"/>
</dbReference>
<evidence type="ECO:0000313" key="21">
    <source>
        <dbReference type="Proteomes" id="UP001164286"/>
    </source>
</evidence>
<dbReference type="FunFam" id="3.50.30.80:FF:000001">
    <property type="entry name" value="Dihydroxy-acid dehydratase"/>
    <property type="match status" value="1"/>
</dbReference>
<gene>
    <name evidence="20" type="ORF">MKK02DRAFT_35301</name>
</gene>
<dbReference type="RefSeq" id="XP_052942065.1">
    <property type="nucleotide sequence ID" value="XM_053089143.1"/>
</dbReference>
<dbReference type="GO" id="GO:0005739">
    <property type="term" value="C:mitochondrion"/>
    <property type="evidence" value="ECO:0007669"/>
    <property type="project" value="TreeGrafter"/>
</dbReference>
<dbReference type="GeneID" id="77728348"/>
<evidence type="ECO:0000256" key="2">
    <source>
        <dbReference type="ARBA" id="ARBA00006486"/>
    </source>
</evidence>
<evidence type="ECO:0000256" key="17">
    <source>
        <dbReference type="SAM" id="MobiDB-lite"/>
    </source>
</evidence>
<dbReference type="GO" id="GO:0046872">
    <property type="term" value="F:metal ion binding"/>
    <property type="evidence" value="ECO:0007669"/>
    <property type="project" value="UniProtKB-KW"/>
</dbReference>
<dbReference type="InterPro" id="IPR050165">
    <property type="entry name" value="DHAD_IlvD/Edd"/>
</dbReference>
<sequence>MSTVRAAASLRRMHSSASAPAREAVNRHSRTVTQPKSQGASQAMLYATEGVDQQEDFNKAMVGVASVWYEGNPCNQHILGLGQRIKKSLVKSGIIGYQYGVVGVSDGISMGTSGMRYSLQSRDLIADSVETAAGGHWLDGTVVIPGCDKNMPGTLMALGRLNRPGLMVYGGTIRPGHCGGNGRPVEQLDIVSAFQSYGRYLQEGQTEEAEQIRAETIRNSCPGSGACGGMYTANTMASAIEALGMALPGSSSYPAESEEKLKECDTIGPAMMQLLEKNVLPRQIMTRQAFENAMVLTMALGGSTNAVLHLIAIAHSVGVTLTVDDFQSVSDRNPLPADLKPSGKYRHPLLIRLGLMTGDEMTVTGKTLGENCDAWMEKNQKRWEGQDVIRPLDNPIKSSGHIRILRGNLAPGGAVAKITGKEGLKFTGKCRAFDDEESFVKAVESGSIKKGEKTVVVLRYLGPTGGPGMPEMLKPTSLIMGAGLGYDVACLTDGRFSGGSHGFVIGHVVPEAQLGGPIALVQDGDVIHIDAVANTLAVDVSDEEMAERKTHWTAPPLKVSQGALYKYTKIVADASRGCITDG</sequence>
<comment type="caution">
    <text evidence="20">The sequence shown here is derived from an EMBL/GenBank/DDBJ whole genome shotgun (WGS) entry which is preliminary data.</text>
</comment>
<keyword evidence="5" id="KW-0479">Metal-binding</keyword>
<dbReference type="PANTHER" id="PTHR21000:SF5">
    <property type="entry name" value="DIHYDROXY-ACID DEHYDRATASE, MITOCHONDRIAL"/>
    <property type="match status" value="1"/>
</dbReference>
<comment type="pathway">
    <text evidence="13">Amino-acid biosynthesis; L-isoleucine biosynthesis; L-isoleucine from 2-oxobutanoate: step 3/4.</text>
</comment>
<keyword evidence="10" id="KW-0100">Branched-chain amino acid biosynthesis</keyword>
<evidence type="ECO:0000256" key="5">
    <source>
        <dbReference type="ARBA" id="ARBA00022723"/>
    </source>
</evidence>
<keyword evidence="6" id="KW-0460">Magnesium</keyword>